<dbReference type="InParanoid" id="A0A2T3APL5"/>
<dbReference type="GeneID" id="36575232"/>
<protein>
    <recommendedName>
        <fullName evidence="3">Peptidase A1 domain-containing protein</fullName>
    </recommendedName>
</protein>
<keyword evidence="2" id="KW-0732">Signal</keyword>
<dbReference type="RefSeq" id="XP_024716607.1">
    <property type="nucleotide sequence ID" value="XM_024867151.1"/>
</dbReference>
<evidence type="ECO:0000313" key="4">
    <source>
        <dbReference type="EMBL" id="PSS06951.1"/>
    </source>
</evidence>
<dbReference type="InterPro" id="IPR034164">
    <property type="entry name" value="Pepsin-like_dom"/>
</dbReference>
<keyword evidence="5" id="KW-1185">Reference proteome</keyword>
<dbReference type="GO" id="GO:0006508">
    <property type="term" value="P:proteolysis"/>
    <property type="evidence" value="ECO:0007669"/>
    <property type="project" value="InterPro"/>
</dbReference>
<dbReference type="STRING" id="857342.A0A2T3APL5"/>
<dbReference type="InterPro" id="IPR021109">
    <property type="entry name" value="Peptidase_aspartic_dom_sf"/>
</dbReference>
<dbReference type="InterPro" id="IPR033121">
    <property type="entry name" value="PEPTIDASE_A1"/>
</dbReference>
<dbReference type="Proteomes" id="UP000241818">
    <property type="component" value="Unassembled WGS sequence"/>
</dbReference>
<reference evidence="4 5" key="1">
    <citation type="journal article" date="2018" name="New Phytol.">
        <title>Comparative genomics and transcriptomics depict ericoid mycorrhizal fungi as versatile saprotrophs and plant mutualists.</title>
        <authorList>
            <person name="Martino E."/>
            <person name="Morin E."/>
            <person name="Grelet G.A."/>
            <person name="Kuo A."/>
            <person name="Kohler A."/>
            <person name="Daghino S."/>
            <person name="Barry K.W."/>
            <person name="Cichocki N."/>
            <person name="Clum A."/>
            <person name="Dockter R.B."/>
            <person name="Hainaut M."/>
            <person name="Kuo R.C."/>
            <person name="LaButti K."/>
            <person name="Lindahl B.D."/>
            <person name="Lindquist E.A."/>
            <person name="Lipzen A."/>
            <person name="Khouja H.R."/>
            <person name="Magnuson J."/>
            <person name="Murat C."/>
            <person name="Ohm R.A."/>
            <person name="Singer S.W."/>
            <person name="Spatafora J.W."/>
            <person name="Wang M."/>
            <person name="Veneault-Fourrey C."/>
            <person name="Henrissat B."/>
            <person name="Grigoriev I.V."/>
            <person name="Martin F.M."/>
            <person name="Perotto S."/>
        </authorList>
    </citation>
    <scope>NUCLEOTIDE SEQUENCE [LARGE SCALE GENOMIC DNA]</scope>
    <source>
        <strain evidence="4 5">ATCC 22711</strain>
    </source>
</reference>
<dbReference type="PRINTS" id="PR00792">
    <property type="entry name" value="PEPSIN"/>
</dbReference>
<organism evidence="4 5">
    <name type="scientific">Amorphotheca resinae ATCC 22711</name>
    <dbReference type="NCBI Taxonomy" id="857342"/>
    <lineage>
        <taxon>Eukaryota</taxon>
        <taxon>Fungi</taxon>
        <taxon>Dikarya</taxon>
        <taxon>Ascomycota</taxon>
        <taxon>Pezizomycotina</taxon>
        <taxon>Leotiomycetes</taxon>
        <taxon>Helotiales</taxon>
        <taxon>Amorphothecaceae</taxon>
        <taxon>Amorphotheca</taxon>
    </lineage>
</organism>
<evidence type="ECO:0000313" key="5">
    <source>
        <dbReference type="Proteomes" id="UP000241818"/>
    </source>
</evidence>
<feature type="chain" id="PRO_5015474791" description="Peptidase A1 domain-containing protein" evidence="2">
    <location>
        <begin position="18"/>
        <end position="382"/>
    </location>
</feature>
<dbReference type="EMBL" id="KZ679019">
    <property type="protein sequence ID" value="PSS06951.1"/>
    <property type="molecule type" value="Genomic_DNA"/>
</dbReference>
<accession>A0A2T3APL5</accession>
<dbReference type="Gene3D" id="2.40.70.10">
    <property type="entry name" value="Acid Proteases"/>
    <property type="match status" value="2"/>
</dbReference>
<dbReference type="OrthoDB" id="15189at2759"/>
<evidence type="ECO:0000256" key="1">
    <source>
        <dbReference type="ARBA" id="ARBA00007447"/>
    </source>
</evidence>
<dbReference type="InterPro" id="IPR001461">
    <property type="entry name" value="Aspartic_peptidase_A1"/>
</dbReference>
<gene>
    <name evidence="4" type="ORF">M430DRAFT_37600</name>
</gene>
<evidence type="ECO:0000256" key="2">
    <source>
        <dbReference type="SAM" id="SignalP"/>
    </source>
</evidence>
<proteinExistence type="inferred from homology"/>
<feature type="domain" description="Peptidase A1" evidence="3">
    <location>
        <begin position="56"/>
        <end position="377"/>
    </location>
</feature>
<dbReference type="PANTHER" id="PTHR47966">
    <property type="entry name" value="BETA-SITE APP-CLEAVING ENZYME, ISOFORM A-RELATED"/>
    <property type="match status" value="1"/>
</dbReference>
<sequence>MLQRLLLAGLVPQVVLGSSFSLSFERIRSDVNILLPSTPGFGRTAHTSEFDEQGFWFTNFTVGASKDLILLIDTGSTDVYLNPGVYKPSPISQDQHVNFTITFETTNPDGSGTETIVGPVYKDIVGLDGTNLSLSAQPLGAVADPVSPPTFPHDGLVGFAGLYQTALNSTSWFQQLCDHGELDACRFGIAYKTDETGEQYFGYVAEERFEGPLSVSPVIPNMEWGTYMDIAYDGQVVERDALMVTDSGTTIIFGPIDQVQTLFDAAGIQSVLSPNTTADAPSTLTGYFNCSNPPTFGFGLPSLSNATAASTNLSSPVSHQSTIFNILPSQLVQNSTGDNCTASIHGTDEFPFWLVGQVFFQGKYIDHNHDDETMGFATLWQS</sequence>
<comment type="similarity">
    <text evidence="1">Belongs to the peptidase A1 family.</text>
</comment>
<name>A0A2T3APL5_AMORE</name>
<dbReference type="GO" id="GO:0004190">
    <property type="term" value="F:aspartic-type endopeptidase activity"/>
    <property type="evidence" value="ECO:0007669"/>
    <property type="project" value="InterPro"/>
</dbReference>
<dbReference type="PROSITE" id="PS51767">
    <property type="entry name" value="PEPTIDASE_A1"/>
    <property type="match status" value="1"/>
</dbReference>
<dbReference type="Pfam" id="PF00026">
    <property type="entry name" value="Asp"/>
    <property type="match status" value="1"/>
</dbReference>
<dbReference type="CDD" id="cd05471">
    <property type="entry name" value="pepsin_like"/>
    <property type="match status" value="1"/>
</dbReference>
<evidence type="ECO:0000259" key="3">
    <source>
        <dbReference type="PROSITE" id="PS51767"/>
    </source>
</evidence>
<feature type="signal peptide" evidence="2">
    <location>
        <begin position="1"/>
        <end position="17"/>
    </location>
</feature>
<dbReference type="AlphaFoldDB" id="A0A2T3APL5"/>
<dbReference type="PANTHER" id="PTHR47966:SF51">
    <property type="entry name" value="BETA-SITE APP-CLEAVING ENZYME, ISOFORM A-RELATED"/>
    <property type="match status" value="1"/>
</dbReference>
<dbReference type="SUPFAM" id="SSF50630">
    <property type="entry name" value="Acid proteases"/>
    <property type="match status" value="1"/>
</dbReference>